<dbReference type="PROSITE" id="PS50089">
    <property type="entry name" value="ZF_RING_2"/>
    <property type="match status" value="1"/>
</dbReference>
<feature type="non-terminal residue" evidence="6">
    <location>
        <position position="161"/>
    </location>
</feature>
<comment type="caution">
    <text evidence="6">The sequence shown here is derived from an EMBL/GenBank/DDBJ whole genome shotgun (WGS) entry which is preliminary data.</text>
</comment>
<dbReference type="Proteomes" id="UP001432027">
    <property type="component" value="Unassembled WGS sequence"/>
</dbReference>
<reference evidence="6" key="1">
    <citation type="submission" date="2023-10" db="EMBL/GenBank/DDBJ databases">
        <title>Genome assembly of Pristionchus species.</title>
        <authorList>
            <person name="Yoshida K."/>
            <person name="Sommer R.J."/>
        </authorList>
    </citation>
    <scope>NUCLEOTIDE SEQUENCE</scope>
    <source>
        <strain evidence="6">RS0144</strain>
    </source>
</reference>
<dbReference type="SMART" id="SM00184">
    <property type="entry name" value="RING"/>
    <property type="match status" value="1"/>
</dbReference>
<organism evidence="6 7">
    <name type="scientific">Pristionchus entomophagus</name>
    <dbReference type="NCBI Taxonomy" id="358040"/>
    <lineage>
        <taxon>Eukaryota</taxon>
        <taxon>Metazoa</taxon>
        <taxon>Ecdysozoa</taxon>
        <taxon>Nematoda</taxon>
        <taxon>Chromadorea</taxon>
        <taxon>Rhabditida</taxon>
        <taxon>Rhabditina</taxon>
        <taxon>Diplogasteromorpha</taxon>
        <taxon>Diplogasteroidea</taxon>
        <taxon>Neodiplogasteridae</taxon>
        <taxon>Pristionchus</taxon>
    </lineage>
</organism>
<evidence type="ECO:0000256" key="3">
    <source>
        <dbReference type="PROSITE-ProRule" id="PRU00175"/>
    </source>
</evidence>
<dbReference type="GO" id="GO:0008270">
    <property type="term" value="F:zinc ion binding"/>
    <property type="evidence" value="ECO:0007669"/>
    <property type="project" value="UniProtKB-KW"/>
</dbReference>
<gene>
    <name evidence="6" type="ORF">PENTCL1PPCAC_7565</name>
</gene>
<evidence type="ECO:0000313" key="7">
    <source>
        <dbReference type="Proteomes" id="UP001432027"/>
    </source>
</evidence>
<feature type="domain" description="RING-type" evidence="5">
    <location>
        <begin position="66"/>
        <end position="113"/>
    </location>
</feature>
<keyword evidence="2" id="KW-0862">Zinc</keyword>
<dbReference type="EMBL" id="BTSX01000002">
    <property type="protein sequence ID" value="GMS85390.1"/>
    <property type="molecule type" value="Genomic_DNA"/>
</dbReference>
<feature type="compositionally biased region" description="Basic and acidic residues" evidence="4">
    <location>
        <begin position="18"/>
        <end position="33"/>
    </location>
</feature>
<dbReference type="PANTHER" id="PTHR16450">
    <property type="entry name" value="RING FINGER PROTEIN 186"/>
    <property type="match status" value="1"/>
</dbReference>
<feature type="region of interest" description="Disordered" evidence="4">
    <location>
        <begin position="124"/>
        <end position="161"/>
    </location>
</feature>
<protein>
    <recommendedName>
        <fullName evidence="5">RING-type domain-containing protein</fullName>
    </recommendedName>
</protein>
<dbReference type="AlphaFoldDB" id="A0AAV5SRY0"/>
<keyword evidence="7" id="KW-1185">Reference proteome</keyword>
<name>A0AAV5SRY0_9BILA</name>
<feature type="region of interest" description="Disordered" evidence="4">
    <location>
        <begin position="1"/>
        <end position="33"/>
    </location>
</feature>
<evidence type="ECO:0000256" key="1">
    <source>
        <dbReference type="ARBA" id="ARBA00022771"/>
    </source>
</evidence>
<keyword evidence="1 3" id="KW-0863">Zinc-finger</keyword>
<sequence length="161" mass="18834">MEEEKLVVPSRAIKRKRTASEMTEKRRNLDESVQRALEKERKERERLERELHSFSGAQSLRYSRACAICATANPSRRAVMVECGHMTCALCADELEKTNDEQEDGSIACPFCRKETTYVKTFEDLETPEVRHEAPETRKRKHDGPDEDLQTIKKDHRTRYY</sequence>
<evidence type="ECO:0000259" key="5">
    <source>
        <dbReference type="PROSITE" id="PS50089"/>
    </source>
</evidence>
<feature type="compositionally biased region" description="Basic and acidic residues" evidence="4">
    <location>
        <begin position="124"/>
        <end position="137"/>
    </location>
</feature>
<dbReference type="Gene3D" id="3.30.40.10">
    <property type="entry name" value="Zinc/RING finger domain, C3HC4 (zinc finger)"/>
    <property type="match status" value="1"/>
</dbReference>
<dbReference type="Pfam" id="PF13920">
    <property type="entry name" value="zf-C3HC4_3"/>
    <property type="match status" value="1"/>
</dbReference>
<dbReference type="InterPro" id="IPR013083">
    <property type="entry name" value="Znf_RING/FYVE/PHD"/>
</dbReference>
<evidence type="ECO:0000313" key="6">
    <source>
        <dbReference type="EMBL" id="GMS85390.1"/>
    </source>
</evidence>
<dbReference type="SUPFAM" id="SSF57850">
    <property type="entry name" value="RING/U-box"/>
    <property type="match status" value="1"/>
</dbReference>
<dbReference type="InterPro" id="IPR001841">
    <property type="entry name" value="Znf_RING"/>
</dbReference>
<dbReference type="PANTHER" id="PTHR16450:SF1">
    <property type="entry name" value="PROTEIN CBG12045"/>
    <property type="match status" value="1"/>
</dbReference>
<evidence type="ECO:0000256" key="4">
    <source>
        <dbReference type="SAM" id="MobiDB-lite"/>
    </source>
</evidence>
<proteinExistence type="predicted"/>
<evidence type="ECO:0000256" key="2">
    <source>
        <dbReference type="ARBA" id="ARBA00022833"/>
    </source>
</evidence>
<keyword evidence="1 3" id="KW-0479">Metal-binding</keyword>
<accession>A0AAV5SRY0</accession>